<name>A0ABP0ZZ42_9BRYO</name>
<dbReference type="Proteomes" id="UP001497522">
    <property type="component" value="Unassembled WGS sequence"/>
</dbReference>
<evidence type="ECO:0000313" key="2">
    <source>
        <dbReference type="Proteomes" id="UP001497522"/>
    </source>
</evidence>
<reference evidence="1" key="1">
    <citation type="submission" date="2024-03" db="EMBL/GenBank/DDBJ databases">
        <authorList>
            <consortium name="ELIXIR-Norway"/>
            <consortium name="Elixir Norway"/>
        </authorList>
    </citation>
    <scope>NUCLEOTIDE SEQUENCE</scope>
</reference>
<proteinExistence type="predicted"/>
<evidence type="ECO:0000313" key="1">
    <source>
        <dbReference type="EMBL" id="CAK9855036.1"/>
    </source>
</evidence>
<keyword evidence="2" id="KW-1185">Reference proteome</keyword>
<protein>
    <submittedName>
        <fullName evidence="1">Uncharacterized protein</fullName>
    </submittedName>
</protein>
<dbReference type="EMBL" id="CAXHBF010000075">
    <property type="protein sequence ID" value="CAK9855036.1"/>
    <property type="molecule type" value="Genomic_DNA"/>
</dbReference>
<sequence>MASFAGTDISSIEVILDFIPDGRHIAPIGPTRNRWRRCNRQSPSFRPHHCQNAVVALVNILVKVFHNRDGAANFNIDVALVPHGQVGAVRDDPTVVENKARVARARGQQQ</sequence>
<comment type="caution">
    <text evidence="1">The sequence shown here is derived from an EMBL/GenBank/DDBJ whole genome shotgun (WGS) entry which is preliminary data.</text>
</comment>
<organism evidence="1 2">
    <name type="scientific">Sphagnum jensenii</name>
    <dbReference type="NCBI Taxonomy" id="128206"/>
    <lineage>
        <taxon>Eukaryota</taxon>
        <taxon>Viridiplantae</taxon>
        <taxon>Streptophyta</taxon>
        <taxon>Embryophyta</taxon>
        <taxon>Bryophyta</taxon>
        <taxon>Sphagnophytina</taxon>
        <taxon>Sphagnopsida</taxon>
        <taxon>Sphagnales</taxon>
        <taxon>Sphagnaceae</taxon>
        <taxon>Sphagnum</taxon>
    </lineage>
</organism>
<accession>A0ABP0ZZ42</accession>
<gene>
    <name evidence="1" type="ORF">CSSPJE1EN2_LOCUS24968</name>
</gene>